<dbReference type="InterPro" id="IPR020806">
    <property type="entry name" value="PKS_PP-bd"/>
</dbReference>
<dbReference type="NCBIfam" id="NF002150">
    <property type="entry name" value="PRK00982.1-4"/>
    <property type="match status" value="1"/>
</dbReference>
<dbReference type="InterPro" id="IPR006162">
    <property type="entry name" value="Ppantetheine_attach_site"/>
</dbReference>
<evidence type="ECO:0000256" key="10">
    <source>
        <dbReference type="RuleBase" id="RU003545"/>
    </source>
</evidence>
<keyword evidence="2 8" id="KW-0596">Phosphopantetheine</keyword>
<keyword evidence="6 8" id="KW-0443">Lipid metabolism</keyword>
<comment type="PTM">
    <text evidence="8">4'-phosphopantetheine is transferred from CoA to a specific serine of apo-ACP by AcpS. This modification is essential for activity because fatty acids are bound in thioester linkage to the sulfhydryl of the prosthetic group.</text>
</comment>
<comment type="pathway">
    <text evidence="8 10">Lipid metabolism; fatty acid biosynthesis.</text>
</comment>
<evidence type="ECO:0000256" key="7">
    <source>
        <dbReference type="ARBA" id="ARBA00023160"/>
    </source>
</evidence>
<organism evidence="12 13">
    <name type="scientific">Proteiniclasticum ruminis</name>
    <dbReference type="NCBI Taxonomy" id="398199"/>
    <lineage>
        <taxon>Bacteria</taxon>
        <taxon>Bacillati</taxon>
        <taxon>Bacillota</taxon>
        <taxon>Clostridia</taxon>
        <taxon>Eubacteriales</taxon>
        <taxon>Clostridiaceae</taxon>
        <taxon>Proteiniclasticum</taxon>
    </lineage>
</organism>
<dbReference type="GO" id="GO:0005829">
    <property type="term" value="C:cytosol"/>
    <property type="evidence" value="ECO:0007669"/>
    <property type="project" value="TreeGrafter"/>
</dbReference>
<reference evidence="12 13" key="1">
    <citation type="submission" date="2016-10" db="EMBL/GenBank/DDBJ databases">
        <authorList>
            <person name="de Groot N.N."/>
        </authorList>
    </citation>
    <scope>NUCLEOTIDE SEQUENCE [LARGE SCALE GENOMIC DNA]</scope>
    <source>
        <strain evidence="12 13">CGMCC 1.5058</strain>
    </source>
</reference>
<dbReference type="InterPro" id="IPR036736">
    <property type="entry name" value="ACP-like_sf"/>
</dbReference>
<evidence type="ECO:0000256" key="1">
    <source>
        <dbReference type="ARBA" id="ARBA00003180"/>
    </source>
</evidence>
<dbReference type="UniPathway" id="UPA00094"/>
<dbReference type="GO" id="GO:0000035">
    <property type="term" value="F:acyl binding"/>
    <property type="evidence" value="ECO:0007669"/>
    <property type="project" value="TreeGrafter"/>
</dbReference>
<feature type="domain" description="Carrier" evidence="11">
    <location>
        <begin position="1"/>
        <end position="74"/>
    </location>
</feature>
<evidence type="ECO:0000313" key="12">
    <source>
        <dbReference type="EMBL" id="SDH89063.1"/>
    </source>
</evidence>
<comment type="similarity">
    <text evidence="8">Belongs to the acyl carrier protein (ACP) family.</text>
</comment>
<dbReference type="GO" id="GO:0000036">
    <property type="term" value="F:acyl carrier activity"/>
    <property type="evidence" value="ECO:0007669"/>
    <property type="project" value="UniProtKB-UniRule"/>
</dbReference>
<keyword evidence="3 8" id="KW-0444">Lipid biosynthesis</keyword>
<name>A0A1G8G3N7_9CLOT</name>
<dbReference type="NCBIfam" id="TIGR00517">
    <property type="entry name" value="acyl_carrier"/>
    <property type="match status" value="1"/>
</dbReference>
<dbReference type="SUPFAM" id="SSF47336">
    <property type="entry name" value="ACP-like"/>
    <property type="match status" value="1"/>
</dbReference>
<keyword evidence="4 8" id="KW-0597">Phosphoprotein</keyword>
<dbReference type="PANTHER" id="PTHR20863">
    <property type="entry name" value="ACYL CARRIER PROTEIN"/>
    <property type="match status" value="1"/>
</dbReference>
<evidence type="ECO:0000313" key="13">
    <source>
        <dbReference type="Proteomes" id="UP000183255"/>
    </source>
</evidence>
<feature type="modified residue" description="O-(pantetheine 4'-phosphoryl)serine" evidence="8">
    <location>
        <position position="34"/>
    </location>
</feature>
<keyword evidence="8" id="KW-0963">Cytoplasm</keyword>
<dbReference type="HAMAP" id="MF_01217">
    <property type="entry name" value="Acyl_carrier"/>
    <property type="match status" value="1"/>
</dbReference>
<dbReference type="GO" id="GO:0031177">
    <property type="term" value="F:phosphopantetheine binding"/>
    <property type="evidence" value="ECO:0007669"/>
    <property type="project" value="InterPro"/>
</dbReference>
<evidence type="ECO:0000256" key="3">
    <source>
        <dbReference type="ARBA" id="ARBA00022516"/>
    </source>
</evidence>
<dbReference type="GO" id="GO:0009245">
    <property type="term" value="P:lipid A biosynthetic process"/>
    <property type="evidence" value="ECO:0007669"/>
    <property type="project" value="TreeGrafter"/>
</dbReference>
<comment type="function">
    <text evidence="1 8 10">Carrier of the growing fatty acid chain in fatty acid biosynthesis.</text>
</comment>
<dbReference type="EMBL" id="FNDZ01000001">
    <property type="protein sequence ID" value="SDH89063.1"/>
    <property type="molecule type" value="Genomic_DNA"/>
</dbReference>
<dbReference type="RefSeq" id="WP_031572777.1">
    <property type="nucleotide sequence ID" value="NZ_DAMANS010000026.1"/>
</dbReference>
<dbReference type="InterPro" id="IPR009081">
    <property type="entry name" value="PP-bd_ACP"/>
</dbReference>
<proteinExistence type="inferred from homology"/>
<gene>
    <name evidence="8" type="primary">acpP</name>
    <name evidence="12" type="ORF">SAMN05421804_101134</name>
</gene>
<dbReference type="NCBIfam" id="NF002148">
    <property type="entry name" value="PRK00982.1-2"/>
    <property type="match status" value="1"/>
</dbReference>
<keyword evidence="5 8" id="KW-0276">Fatty acid metabolism</keyword>
<evidence type="ECO:0000256" key="4">
    <source>
        <dbReference type="ARBA" id="ARBA00022553"/>
    </source>
</evidence>
<comment type="subcellular location">
    <subcellularLocation>
        <location evidence="8">Cytoplasm</location>
    </subcellularLocation>
</comment>
<comment type="PTM">
    <text evidence="10">4'-phosphopantetheine is transferred from CoA to a specific serine of apo-ACP by acpS.</text>
</comment>
<dbReference type="GO" id="GO:0016020">
    <property type="term" value="C:membrane"/>
    <property type="evidence" value="ECO:0007669"/>
    <property type="project" value="GOC"/>
</dbReference>
<evidence type="ECO:0000256" key="2">
    <source>
        <dbReference type="ARBA" id="ARBA00022450"/>
    </source>
</evidence>
<dbReference type="SMART" id="SM00823">
    <property type="entry name" value="PKS_PP"/>
    <property type="match status" value="1"/>
</dbReference>
<evidence type="ECO:0000256" key="6">
    <source>
        <dbReference type="ARBA" id="ARBA00023098"/>
    </source>
</evidence>
<dbReference type="Gene3D" id="1.10.1200.10">
    <property type="entry name" value="ACP-like"/>
    <property type="match status" value="1"/>
</dbReference>
<sequence length="77" mass="8526">MIFEKLKAIVVDKLSVDENEVTMEATFEDLGADSLDIVEIVMALEEEFDIEISDDEAEQAKTVGDVVNYLVTVVGED</sequence>
<dbReference type="InterPro" id="IPR003231">
    <property type="entry name" value="ACP"/>
</dbReference>
<protein>
    <recommendedName>
        <fullName evidence="8 9">Acyl carrier protein</fullName>
        <shortName evidence="8">ACP</shortName>
    </recommendedName>
</protein>
<accession>A0A1G8G3N7</accession>
<evidence type="ECO:0000256" key="9">
    <source>
        <dbReference type="NCBIfam" id="TIGR00517"/>
    </source>
</evidence>
<dbReference type="PANTHER" id="PTHR20863:SF76">
    <property type="entry name" value="CARRIER DOMAIN-CONTAINING PROTEIN"/>
    <property type="match status" value="1"/>
</dbReference>
<dbReference type="PROSITE" id="PS50075">
    <property type="entry name" value="CARRIER"/>
    <property type="match status" value="1"/>
</dbReference>
<dbReference type="Pfam" id="PF00550">
    <property type="entry name" value="PP-binding"/>
    <property type="match status" value="1"/>
</dbReference>
<evidence type="ECO:0000259" key="11">
    <source>
        <dbReference type="PROSITE" id="PS50075"/>
    </source>
</evidence>
<dbReference type="Proteomes" id="UP000183255">
    <property type="component" value="Unassembled WGS sequence"/>
</dbReference>
<evidence type="ECO:0000256" key="5">
    <source>
        <dbReference type="ARBA" id="ARBA00022832"/>
    </source>
</evidence>
<evidence type="ECO:0000256" key="8">
    <source>
        <dbReference type="HAMAP-Rule" id="MF_01217"/>
    </source>
</evidence>
<dbReference type="PROSITE" id="PS00012">
    <property type="entry name" value="PHOSPHOPANTETHEINE"/>
    <property type="match status" value="1"/>
</dbReference>
<keyword evidence="7 8" id="KW-0275">Fatty acid biosynthesis</keyword>
<dbReference type="AlphaFoldDB" id="A0A1G8G3N7"/>